<dbReference type="InterPro" id="IPR028978">
    <property type="entry name" value="Chorismate_lyase_/UTRA_dom_sf"/>
</dbReference>
<keyword evidence="1" id="KW-0805">Transcription regulation</keyword>
<dbReference type="PANTHER" id="PTHR44846:SF12">
    <property type="entry name" value="HTH-TYPE TRANSCRIPTIONAL REGULATOR TRER"/>
    <property type="match status" value="1"/>
</dbReference>
<dbReference type="CDD" id="cd07377">
    <property type="entry name" value="WHTH_GntR"/>
    <property type="match status" value="1"/>
</dbReference>
<evidence type="ECO:0000259" key="5">
    <source>
        <dbReference type="PROSITE" id="PS50949"/>
    </source>
</evidence>
<dbReference type="PROSITE" id="PS50949">
    <property type="entry name" value="HTH_GNTR"/>
    <property type="match status" value="1"/>
</dbReference>
<keyword evidence="7" id="KW-1185">Reference proteome</keyword>
<dbReference type="InterPro" id="IPR011663">
    <property type="entry name" value="UTRA"/>
</dbReference>
<dbReference type="InterPro" id="IPR036390">
    <property type="entry name" value="WH_DNA-bd_sf"/>
</dbReference>
<dbReference type="RefSeq" id="WP_156061933.1">
    <property type="nucleotide sequence ID" value="NZ_JAJEQO010000004.1"/>
</dbReference>
<keyword evidence="3" id="KW-0804">Transcription</keyword>
<dbReference type="Gene3D" id="1.10.10.10">
    <property type="entry name" value="Winged helix-like DNA-binding domain superfamily/Winged helix DNA-binding domain"/>
    <property type="match status" value="1"/>
</dbReference>
<keyword evidence="2" id="KW-0238">DNA-binding</keyword>
<evidence type="ECO:0000256" key="1">
    <source>
        <dbReference type="ARBA" id="ARBA00023015"/>
    </source>
</evidence>
<evidence type="ECO:0000256" key="3">
    <source>
        <dbReference type="ARBA" id="ARBA00023163"/>
    </source>
</evidence>
<sequence>MPKAKYDGIYHSIKKRIEAQDYPYQSLLPSENTLIEEYACSRNTVRRALAELVADGYVQTMQGRGVRVIYQPVGKTTFTIGGIETFQETARRNHLRAVTKVTKFETVIATEQFAAESGFSEGDELWAVQRVRYLDGKALILDINYFLKEFVPGLTPEIAANSIYDYIENTLGMQIITSKRRITVEHATARDENLLDMGTYGCVVVVANQTFNAAGLLFEYTQSRHQPDYFCFQDIATRKK</sequence>
<dbReference type="EMBL" id="JAJEQO010000004">
    <property type="protein sequence ID" value="MCC2212733.1"/>
    <property type="molecule type" value="Genomic_DNA"/>
</dbReference>
<dbReference type="Pfam" id="PF07702">
    <property type="entry name" value="UTRA"/>
    <property type="match status" value="1"/>
</dbReference>
<dbReference type="InterPro" id="IPR012770">
    <property type="entry name" value="TreR"/>
</dbReference>
<dbReference type="SMART" id="SM00345">
    <property type="entry name" value="HTH_GNTR"/>
    <property type="match status" value="1"/>
</dbReference>
<protein>
    <recommendedName>
        <fullName evidence="4">Trehalose operon repressor</fullName>
    </recommendedName>
</protein>
<dbReference type="Proteomes" id="UP001199236">
    <property type="component" value="Unassembled WGS sequence"/>
</dbReference>
<proteinExistence type="predicted"/>
<dbReference type="InterPro" id="IPR000524">
    <property type="entry name" value="Tscrpt_reg_HTH_GntR"/>
</dbReference>
<feature type="domain" description="HTH gntR-type" evidence="5">
    <location>
        <begin position="3"/>
        <end position="71"/>
    </location>
</feature>
<dbReference type="InterPro" id="IPR050679">
    <property type="entry name" value="Bact_HTH_transcr_reg"/>
</dbReference>
<comment type="caution">
    <text evidence="6">The sequence shown here is derived from an EMBL/GenBank/DDBJ whole genome shotgun (WGS) entry which is preliminary data.</text>
</comment>
<evidence type="ECO:0000313" key="6">
    <source>
        <dbReference type="EMBL" id="MCC2212733.1"/>
    </source>
</evidence>
<organism evidence="6 7">
    <name type="scientific">Faecalibacterium hominis</name>
    <name type="common">ex Afrizal et al. 2022</name>
    <dbReference type="NCBI Taxonomy" id="2881265"/>
    <lineage>
        <taxon>Bacteria</taxon>
        <taxon>Bacillati</taxon>
        <taxon>Bacillota</taxon>
        <taxon>Clostridia</taxon>
        <taxon>Eubacteriales</taxon>
        <taxon>Oscillospiraceae</taxon>
        <taxon>Faecalibacterium</taxon>
    </lineage>
</organism>
<dbReference type="SMART" id="SM00866">
    <property type="entry name" value="UTRA"/>
    <property type="match status" value="1"/>
</dbReference>
<dbReference type="PANTHER" id="PTHR44846">
    <property type="entry name" value="MANNOSYL-D-GLYCERATE TRANSPORT/METABOLISM SYSTEM REPRESSOR MNGR-RELATED"/>
    <property type="match status" value="1"/>
</dbReference>
<evidence type="ECO:0000313" key="7">
    <source>
        <dbReference type="Proteomes" id="UP001199236"/>
    </source>
</evidence>
<dbReference type="SUPFAM" id="SSF64288">
    <property type="entry name" value="Chorismate lyase-like"/>
    <property type="match status" value="1"/>
</dbReference>
<evidence type="ECO:0000256" key="2">
    <source>
        <dbReference type="ARBA" id="ARBA00023125"/>
    </source>
</evidence>
<evidence type="ECO:0000256" key="4">
    <source>
        <dbReference type="NCBIfam" id="TIGR02404"/>
    </source>
</evidence>
<name>A0ABS8FE00_9FIRM</name>
<dbReference type="Pfam" id="PF00392">
    <property type="entry name" value="GntR"/>
    <property type="match status" value="1"/>
</dbReference>
<dbReference type="SUPFAM" id="SSF46785">
    <property type="entry name" value="Winged helix' DNA-binding domain"/>
    <property type="match status" value="1"/>
</dbReference>
<dbReference type="Gene3D" id="3.40.1410.10">
    <property type="entry name" value="Chorismate lyase-like"/>
    <property type="match status" value="1"/>
</dbReference>
<dbReference type="PRINTS" id="PR00035">
    <property type="entry name" value="HTHGNTR"/>
</dbReference>
<dbReference type="NCBIfam" id="TIGR02404">
    <property type="entry name" value="trehalos_R_Bsub"/>
    <property type="match status" value="1"/>
</dbReference>
<dbReference type="InterPro" id="IPR036388">
    <property type="entry name" value="WH-like_DNA-bd_sf"/>
</dbReference>
<accession>A0ABS8FE00</accession>
<reference evidence="6 7" key="1">
    <citation type="submission" date="2021-10" db="EMBL/GenBank/DDBJ databases">
        <title>Anaerobic single-cell dispensing facilitates the cultivation of human gut bacteria.</title>
        <authorList>
            <person name="Afrizal A."/>
        </authorList>
    </citation>
    <scope>NUCLEOTIDE SEQUENCE [LARGE SCALE GENOMIC DNA]</scope>
    <source>
        <strain evidence="6 7">CLA-AA-H223</strain>
    </source>
</reference>
<gene>
    <name evidence="6" type="primary">treR</name>
    <name evidence="6" type="ORF">LKD34_04355</name>
</gene>